<keyword evidence="3" id="KW-1185">Reference proteome</keyword>
<dbReference type="Gene3D" id="1.20.1270.180">
    <property type="match status" value="1"/>
</dbReference>
<dbReference type="PANTHER" id="PTHR39176">
    <property type="entry name" value="PERIPLASMIC PROTEIN-RELATED"/>
    <property type="match status" value="1"/>
</dbReference>
<evidence type="ECO:0000313" key="2">
    <source>
        <dbReference type="EMBL" id="RAO75889.1"/>
    </source>
</evidence>
<evidence type="ECO:0000313" key="3">
    <source>
        <dbReference type="Proteomes" id="UP000248926"/>
    </source>
</evidence>
<reference evidence="2 3" key="1">
    <citation type="journal article" date="2018" name="Genet. Mol. Biol.">
        <title>The genome sequence of Dyella jiangningensis FCAV SCS01 from a lignocellulose-decomposing microbial consortium metagenome reveals potential for biotechnological applications.</title>
        <authorList>
            <person name="Desiderato J.G."/>
            <person name="Alvarenga D.O."/>
            <person name="Constancio M.T.L."/>
            <person name="Alves L.M.C."/>
            <person name="Varani A.M."/>
        </authorList>
    </citation>
    <scope>NUCLEOTIDE SEQUENCE [LARGE SCALE GENOMIC DNA]</scope>
    <source>
        <strain evidence="2 3">FCAV SCS01</strain>
    </source>
</reference>
<dbReference type="EMBL" id="NFZS01000004">
    <property type="protein sequence ID" value="RAO75889.1"/>
    <property type="molecule type" value="Genomic_DNA"/>
</dbReference>
<dbReference type="PANTHER" id="PTHR39176:SF1">
    <property type="entry name" value="PERIPLASMIC PROTEIN"/>
    <property type="match status" value="1"/>
</dbReference>
<organism evidence="2 3">
    <name type="scientific">Dyella jiangningensis</name>
    <dbReference type="NCBI Taxonomy" id="1379159"/>
    <lineage>
        <taxon>Bacteria</taxon>
        <taxon>Pseudomonadati</taxon>
        <taxon>Pseudomonadota</taxon>
        <taxon>Gammaproteobacteria</taxon>
        <taxon>Lysobacterales</taxon>
        <taxon>Rhodanobacteraceae</taxon>
        <taxon>Dyella</taxon>
    </lineage>
</organism>
<proteinExistence type="predicted"/>
<sequence>MTTSAAVHRCVPDSRAQALAQREAMLICNREGGQKYDSSRRLQPKKEASMTTKWTVVMALLLIPSLSNASSGVHDEQAVISRLYGLRPSYGQCLDKASSATAPMRTCAMDELDYQDKRLNKAYRALMAKLGPALQAKLKAEETIWIQYRDNRCAAIVDGLERPELDALSCMVDETGKQASDLEARLFIQ</sequence>
<dbReference type="AlphaFoldDB" id="A0A328P1L0"/>
<protein>
    <recommendedName>
        <fullName evidence="1">Lysozyme inhibitor LprI-like N-terminal domain-containing protein</fullName>
    </recommendedName>
</protein>
<name>A0A328P1L0_9GAMM</name>
<accession>A0A328P1L0</accession>
<gene>
    <name evidence="2" type="ORF">CA260_17845</name>
</gene>
<dbReference type="Proteomes" id="UP000248926">
    <property type="component" value="Unassembled WGS sequence"/>
</dbReference>
<dbReference type="InterPro" id="IPR009739">
    <property type="entry name" value="LprI-like_N"/>
</dbReference>
<feature type="domain" description="Lysozyme inhibitor LprI-like N-terminal" evidence="1">
    <location>
        <begin position="93"/>
        <end position="182"/>
    </location>
</feature>
<dbReference type="OrthoDB" id="7340239at2"/>
<comment type="caution">
    <text evidence="2">The sequence shown here is derived from an EMBL/GenBank/DDBJ whole genome shotgun (WGS) entry which is preliminary data.</text>
</comment>
<evidence type="ECO:0000259" key="1">
    <source>
        <dbReference type="Pfam" id="PF07007"/>
    </source>
</evidence>
<dbReference type="Pfam" id="PF07007">
    <property type="entry name" value="LprI"/>
    <property type="match status" value="1"/>
</dbReference>